<evidence type="ECO:0000313" key="4">
    <source>
        <dbReference type="Proteomes" id="UP000798488"/>
    </source>
</evidence>
<dbReference type="InterPro" id="IPR036291">
    <property type="entry name" value="NAD(P)-bd_dom_sf"/>
</dbReference>
<dbReference type="PANTHER" id="PTHR43318">
    <property type="entry name" value="UDP-N-ACETYLGLUCOSAMINE 4,6-DEHYDRATASE"/>
    <property type="match status" value="1"/>
</dbReference>
<dbReference type="AlphaFoldDB" id="A0A9D3AYC7"/>
<dbReference type="GO" id="GO:0016829">
    <property type="term" value="F:lyase activity"/>
    <property type="evidence" value="ECO:0007669"/>
    <property type="project" value="UniProtKB-KW"/>
</dbReference>
<gene>
    <name evidence="3" type="primary">pglF_1</name>
    <name evidence="3" type="ORF">SPSYN_00669</name>
</gene>
<comment type="caution">
    <text evidence="3">The sequence shown here is derived from an EMBL/GenBank/DDBJ whole genome shotgun (WGS) entry which is preliminary data.</text>
</comment>
<dbReference type="PANTHER" id="PTHR43318:SF1">
    <property type="entry name" value="POLYSACCHARIDE BIOSYNTHESIS PROTEIN EPSC-RELATED"/>
    <property type="match status" value="1"/>
</dbReference>
<dbReference type="InterPro" id="IPR051203">
    <property type="entry name" value="Polysaccharide_Synthase-Rel"/>
</dbReference>
<dbReference type="EC" id="4.2.1.135" evidence="3"/>
<name>A0A9D3AYC7_9FIRM</name>
<dbReference type="Pfam" id="PF02719">
    <property type="entry name" value="Polysacc_synt_2"/>
    <property type="match status" value="1"/>
</dbReference>
<protein>
    <submittedName>
        <fullName evidence="3">UDP-N-acetyl-alpha-D-glucosamine C6 dehydratase</fullName>
        <ecNumber evidence="3">4.2.1.135</ecNumber>
    </submittedName>
</protein>
<dbReference type="OrthoDB" id="9803111at2"/>
<keyword evidence="4" id="KW-1185">Reference proteome</keyword>
<evidence type="ECO:0000259" key="2">
    <source>
        <dbReference type="Pfam" id="PF02719"/>
    </source>
</evidence>
<comment type="similarity">
    <text evidence="1">Belongs to the polysaccharide synthase family.</text>
</comment>
<feature type="domain" description="Polysaccharide biosynthesis protein CapD-like" evidence="2">
    <location>
        <begin position="148"/>
        <end position="431"/>
    </location>
</feature>
<evidence type="ECO:0000256" key="1">
    <source>
        <dbReference type="ARBA" id="ARBA00007430"/>
    </source>
</evidence>
<dbReference type="Pfam" id="PF13727">
    <property type="entry name" value="CoA_binding_3"/>
    <property type="match status" value="1"/>
</dbReference>
<dbReference type="SUPFAM" id="SSF51735">
    <property type="entry name" value="NAD(P)-binding Rossmann-fold domains"/>
    <property type="match status" value="2"/>
</dbReference>
<dbReference type="InterPro" id="IPR003869">
    <property type="entry name" value="Polysac_CapD-like"/>
</dbReference>
<dbReference type="RefSeq" id="WP_161821086.1">
    <property type="nucleotide sequence ID" value="NZ_LSRS01000002.1"/>
</dbReference>
<organism evidence="3 4">
    <name type="scientific">Sporotomaculum syntrophicum</name>
    <dbReference type="NCBI Taxonomy" id="182264"/>
    <lineage>
        <taxon>Bacteria</taxon>
        <taxon>Bacillati</taxon>
        <taxon>Bacillota</taxon>
        <taxon>Clostridia</taxon>
        <taxon>Eubacteriales</taxon>
        <taxon>Desulfallaceae</taxon>
        <taxon>Sporotomaculum</taxon>
    </lineage>
</organism>
<dbReference type="Proteomes" id="UP000798488">
    <property type="component" value="Unassembled WGS sequence"/>
</dbReference>
<proteinExistence type="inferred from homology"/>
<accession>A0A9D3AYC7</accession>
<keyword evidence="3" id="KW-0456">Lyase</keyword>
<dbReference type="Gene3D" id="3.40.50.720">
    <property type="entry name" value="NAD(P)-binding Rossmann-like Domain"/>
    <property type="match status" value="2"/>
</dbReference>
<dbReference type="EMBL" id="LSRS01000002">
    <property type="protein sequence ID" value="KAF1085932.1"/>
    <property type="molecule type" value="Genomic_DNA"/>
</dbReference>
<sequence length="473" mass="52377">MSIRKKRVLIVGAGLAGGIVAEVLKQKEDSDLEPIAFVDDDPAKQNTVIHDLLVLGNRQNIINIVEKLNIEHIIIAMPSAPGEEISKIVDICQKTKIQIKILPAIYDLITGKIKVSDLRDVEIEDLLGRPAALLNINEIAGYLRNQVILITGAGGSIGSEICRQVALLRPRLIILLGHGENSIYEIEQELKTKFSNIPIISIIADIRDYHRINEIFTMYHPTVVFHAAAHKHVSFMEKNKAEAIKNNVLGTKILAEAASLNNTKIFILISTDKAVNPTSIMGATKKIAEMILQGMNETSPTKFTAVRFGNVLGSRGSVIPLFKKQIALGGPVTVTHPDMKRYFMTISEAVQLVIQAGALAQGGEIFVLDMGKPIYIVELAKKLISLSGFEPDKDIAINYTGIRPGEKYVEALYSDQEQVLPTKHERIFKVTPQQVNFTELNNIIEILDKNEFTYSEQEISKFLINFAGLKQDL</sequence>
<evidence type="ECO:0000313" key="3">
    <source>
        <dbReference type="EMBL" id="KAF1085932.1"/>
    </source>
</evidence>
<dbReference type="CDD" id="cd05237">
    <property type="entry name" value="UDP_invert_4-6DH_SDR_e"/>
    <property type="match status" value="1"/>
</dbReference>
<reference evidence="3" key="1">
    <citation type="submission" date="2016-02" db="EMBL/GenBank/DDBJ databases">
        <title>Draft Genome Sequence of Sporotomaculum syntrophicum Strain FB, a Syntrophic Benzoate Degrader.</title>
        <authorList>
            <person name="Nobu M.K."/>
            <person name="Narihiro T."/>
            <person name="Qiu Y.-L."/>
            <person name="Ohashi A."/>
            <person name="Liu W.-T."/>
            <person name="Yuji S."/>
        </authorList>
    </citation>
    <scope>NUCLEOTIDE SEQUENCE</scope>
    <source>
        <strain evidence="3">FB</strain>
    </source>
</reference>